<sequence precursor="true">MKRLAMNMTLAVAAFTVAAGTVSAQTMKAEIPFAFRVGKEVMQPGEYRVNVQYTNSGSQLLYVSTREGNRTVLLAPVYRKDAPKDWIAAGLPKLSFACGDGPCTINRVWTGDGDALNFYTPRGKYGEPHIAEIVLRPDRAD</sequence>
<protein>
    <submittedName>
        <fullName evidence="2">Uncharacterized protein</fullName>
    </submittedName>
</protein>
<accession>Q01VR4</accession>
<name>Q01VR4_SOLUE</name>
<dbReference type="EMBL" id="CP000473">
    <property type="protein sequence ID" value="ABJ86251.1"/>
    <property type="molecule type" value="Genomic_DNA"/>
</dbReference>
<feature type="signal peptide" evidence="1">
    <location>
        <begin position="1"/>
        <end position="24"/>
    </location>
</feature>
<reference evidence="2" key="1">
    <citation type="submission" date="2006-10" db="EMBL/GenBank/DDBJ databases">
        <title>Complete sequence of Solibacter usitatus Ellin6076.</title>
        <authorList>
            <consortium name="US DOE Joint Genome Institute"/>
            <person name="Copeland A."/>
            <person name="Lucas S."/>
            <person name="Lapidus A."/>
            <person name="Barry K."/>
            <person name="Detter J.C."/>
            <person name="Glavina del Rio T."/>
            <person name="Hammon N."/>
            <person name="Israni S."/>
            <person name="Dalin E."/>
            <person name="Tice H."/>
            <person name="Pitluck S."/>
            <person name="Thompson L.S."/>
            <person name="Brettin T."/>
            <person name="Bruce D."/>
            <person name="Han C."/>
            <person name="Tapia R."/>
            <person name="Gilna P."/>
            <person name="Schmutz J."/>
            <person name="Larimer F."/>
            <person name="Land M."/>
            <person name="Hauser L."/>
            <person name="Kyrpides N."/>
            <person name="Mikhailova N."/>
            <person name="Janssen P.H."/>
            <person name="Kuske C.R."/>
            <person name="Richardson P."/>
        </authorList>
    </citation>
    <scope>NUCLEOTIDE SEQUENCE</scope>
    <source>
        <strain evidence="2">Ellin6076</strain>
    </source>
</reference>
<keyword evidence="1" id="KW-0732">Signal</keyword>
<dbReference type="AlphaFoldDB" id="Q01VR4"/>
<dbReference type="KEGG" id="sus:Acid_5301"/>
<dbReference type="OrthoDB" id="131508at2"/>
<evidence type="ECO:0000256" key="1">
    <source>
        <dbReference type="SAM" id="SignalP"/>
    </source>
</evidence>
<gene>
    <name evidence="2" type="ordered locus">Acid_5301</name>
</gene>
<proteinExistence type="predicted"/>
<feature type="chain" id="PRO_5004162768" evidence="1">
    <location>
        <begin position="25"/>
        <end position="141"/>
    </location>
</feature>
<dbReference type="InParanoid" id="Q01VR4"/>
<dbReference type="HOGENOM" id="CLU_1843802_0_0_0"/>
<organism evidence="2">
    <name type="scientific">Solibacter usitatus (strain Ellin6076)</name>
    <dbReference type="NCBI Taxonomy" id="234267"/>
    <lineage>
        <taxon>Bacteria</taxon>
        <taxon>Pseudomonadati</taxon>
        <taxon>Acidobacteriota</taxon>
        <taxon>Terriglobia</taxon>
        <taxon>Bryobacterales</taxon>
        <taxon>Solibacteraceae</taxon>
        <taxon>Candidatus Solibacter</taxon>
    </lineage>
</organism>
<evidence type="ECO:0000313" key="2">
    <source>
        <dbReference type="EMBL" id="ABJ86251.1"/>
    </source>
</evidence>